<protein>
    <recommendedName>
        <fullName evidence="3">Helix-hairpin-helix protein</fullName>
    </recommendedName>
</protein>
<sequence>MMSKLIFSPIQCFQLSGDRLPAPAFGLFITLVFFSLSYKASAQEETGIKEIVSAITGVFTEDDDDLSELTERLSFYSQHPLDLNSASRDQLKELFLLSPLQISSFFTWLRKNGKLKDILELQSVDGFDSLTITRLLPFVIVREVNNYDLNKLTKGASELLLRYGSLLEKQKGFKEKSGSRYLGSPARLLFKYKYNYNDLLTLSIIAEKDPGETFFREPVKSGFDFISGSLARYKTGRFKKIIIGDYSLQFGQGLSLWSGSSFGKGDDVAGVAKKDTGLKPYASANEYSFFRGAGVTYTILKNIELTSFISIRNLDAALKQTTEGTYTLSAISTNGLHRTVAENRNKGTLPLLFYGAALTYNNNNLDIGLTTSFSDYQHEFITGSQLYKKYSFKGSELNNLGIHYNYTFKNIYFFGETALSRPGGTATLNGAMASLSPVVSLVVLYRSYAKEHVSFYNKGFGEGANTANEQGLYGGIHIRPSKKWTITASGDFFRFPWAKYRVDDISSGYELTGSLNSKPNPAFLVTLSLKTKHYEQNEGTSLPVNPLVKVRKDNYRIEARWKLNKKTELQTRTEISRYGKGKRTIEYGYMVYQDVDYHPLSSRFSTNLRIAFFSTASADSRIYAYEDDVLHGTGSGVYSGEGIRTFLNVSYRFSRQLRAWCRYAVYHYPGKTSIGTGLDEISGNSKSELKIQLRYQF</sequence>
<dbReference type="InterPro" id="IPR010994">
    <property type="entry name" value="RuvA_2-like"/>
</dbReference>
<reference evidence="1 2" key="1">
    <citation type="submission" date="2020-08" db="EMBL/GenBank/DDBJ databases">
        <title>Genomic Encyclopedia of Type Strains, Phase IV (KMG-V): Genome sequencing to study the core and pangenomes of soil and plant-associated prokaryotes.</title>
        <authorList>
            <person name="Whitman W."/>
        </authorList>
    </citation>
    <scope>NUCLEOTIDE SEQUENCE [LARGE SCALE GENOMIC DNA]</scope>
    <source>
        <strain evidence="1 2">M2T3</strain>
    </source>
</reference>
<dbReference type="EMBL" id="JACHCC010000012">
    <property type="protein sequence ID" value="MBB6502124.1"/>
    <property type="molecule type" value="Genomic_DNA"/>
</dbReference>
<proteinExistence type="predicted"/>
<gene>
    <name evidence="1" type="ORF">HDF25_004301</name>
</gene>
<evidence type="ECO:0008006" key="3">
    <source>
        <dbReference type="Google" id="ProtNLM"/>
    </source>
</evidence>
<name>A0A7X0J6R4_9SPHI</name>
<dbReference type="AlphaFoldDB" id="A0A7X0J6R4"/>
<comment type="caution">
    <text evidence="1">The sequence shown here is derived from an EMBL/GenBank/DDBJ whole genome shotgun (WGS) entry which is preliminary data.</text>
</comment>
<accession>A0A7X0J6R4</accession>
<evidence type="ECO:0000313" key="2">
    <source>
        <dbReference type="Proteomes" id="UP000521017"/>
    </source>
</evidence>
<dbReference type="Proteomes" id="UP000521017">
    <property type="component" value="Unassembled WGS sequence"/>
</dbReference>
<organism evidence="1 2">
    <name type="scientific">Pedobacter cryoconitis</name>
    <dbReference type="NCBI Taxonomy" id="188932"/>
    <lineage>
        <taxon>Bacteria</taxon>
        <taxon>Pseudomonadati</taxon>
        <taxon>Bacteroidota</taxon>
        <taxon>Sphingobacteriia</taxon>
        <taxon>Sphingobacteriales</taxon>
        <taxon>Sphingobacteriaceae</taxon>
        <taxon>Pedobacter</taxon>
    </lineage>
</organism>
<dbReference type="SUPFAM" id="SSF47781">
    <property type="entry name" value="RuvA domain 2-like"/>
    <property type="match status" value="1"/>
</dbReference>
<evidence type="ECO:0000313" key="1">
    <source>
        <dbReference type="EMBL" id="MBB6502124.1"/>
    </source>
</evidence>
<dbReference type="RefSeq" id="WP_260409430.1">
    <property type="nucleotide sequence ID" value="NZ_JACHCC010000012.1"/>
</dbReference>